<evidence type="ECO:0000313" key="3">
    <source>
        <dbReference type="EMBL" id="KAF2247737.1"/>
    </source>
</evidence>
<keyword evidence="2" id="KW-0472">Membrane</keyword>
<dbReference type="AlphaFoldDB" id="A0A6A6IC00"/>
<evidence type="ECO:0000256" key="1">
    <source>
        <dbReference type="SAM" id="MobiDB-lite"/>
    </source>
</evidence>
<feature type="transmembrane region" description="Helical" evidence="2">
    <location>
        <begin position="95"/>
        <end position="120"/>
    </location>
</feature>
<feature type="compositionally biased region" description="Basic and acidic residues" evidence="1">
    <location>
        <begin position="421"/>
        <end position="450"/>
    </location>
</feature>
<feature type="region of interest" description="Disordered" evidence="1">
    <location>
        <begin position="29"/>
        <end position="49"/>
    </location>
</feature>
<name>A0A6A6IC00_9PLEO</name>
<feature type="compositionally biased region" description="Low complexity" evidence="1">
    <location>
        <begin position="409"/>
        <end position="420"/>
    </location>
</feature>
<gene>
    <name evidence="3" type="ORF">BU26DRAFT_597732</name>
</gene>
<proteinExistence type="predicted"/>
<feature type="region of interest" description="Disordered" evidence="1">
    <location>
        <begin position="182"/>
        <end position="249"/>
    </location>
</feature>
<dbReference type="RefSeq" id="XP_033682741.1">
    <property type="nucleotide sequence ID" value="XM_033835017.1"/>
</dbReference>
<keyword evidence="2" id="KW-1133">Transmembrane helix</keyword>
<dbReference type="GeneID" id="54588347"/>
<keyword evidence="4" id="KW-1185">Reference proteome</keyword>
<accession>A0A6A6IC00</accession>
<feature type="transmembrane region" description="Helical" evidence="2">
    <location>
        <begin position="150"/>
        <end position="170"/>
    </location>
</feature>
<feature type="region of interest" description="Disordered" evidence="1">
    <location>
        <begin position="404"/>
        <end position="456"/>
    </location>
</feature>
<feature type="region of interest" description="Disordered" evidence="1">
    <location>
        <begin position="366"/>
        <end position="392"/>
    </location>
</feature>
<sequence>MFRPDEETDVVRGRIGEWRIETGAFLQEQSSRLHRQTHNSVPTLTTSPARPHTFINAALPPLPSPASLVSAHPPPQPRPRPRWGRKMHPSRASRLETHILTSMLMLITALLVLLMLLWHISTTHLIDDYGMPEDWEERFLRRQFEGGRGALWGGMFVLIPIDCLHALLALDYYHGCRYERGEGGAESTPPGTRKDMCNSDHTSARPPSRSAASTAASTNPSQSSISLKSTTTTTRQRQQQPLPPHPPHTYHPLYAPLRPTLSLLLLTLYDTLATSLLALFTAHFFTSTPSNLRACNYTPLYPAIFTDPLRSGLSVRQRCWRINIDIHVSGGFDVAGCLLLLGLHVWEGGFRGWEWVRFGRGGGGSVLAGEGGGEDGEEEGEGDEEKRVTTESWSETIQPTIAHADTQHTASATTTRSIRTTGDEEQRTDMGIRHRSAERAETGRRRESKAGRTASVASSMRTLEAAKWSEVLLECLVP</sequence>
<feature type="compositionally biased region" description="Basic residues" evidence="1">
    <location>
        <begin position="79"/>
        <end position="88"/>
    </location>
</feature>
<feature type="region of interest" description="Disordered" evidence="1">
    <location>
        <begin position="65"/>
        <end position="88"/>
    </location>
</feature>
<dbReference type="EMBL" id="ML987197">
    <property type="protein sequence ID" value="KAF2247737.1"/>
    <property type="molecule type" value="Genomic_DNA"/>
</dbReference>
<organism evidence="3 4">
    <name type="scientific">Trematosphaeria pertusa</name>
    <dbReference type="NCBI Taxonomy" id="390896"/>
    <lineage>
        <taxon>Eukaryota</taxon>
        <taxon>Fungi</taxon>
        <taxon>Dikarya</taxon>
        <taxon>Ascomycota</taxon>
        <taxon>Pezizomycotina</taxon>
        <taxon>Dothideomycetes</taxon>
        <taxon>Pleosporomycetidae</taxon>
        <taxon>Pleosporales</taxon>
        <taxon>Massarineae</taxon>
        <taxon>Trematosphaeriaceae</taxon>
        <taxon>Trematosphaeria</taxon>
    </lineage>
</organism>
<evidence type="ECO:0000256" key="2">
    <source>
        <dbReference type="SAM" id="Phobius"/>
    </source>
</evidence>
<dbReference type="OrthoDB" id="3800069at2759"/>
<keyword evidence="2" id="KW-0812">Transmembrane</keyword>
<feature type="transmembrane region" description="Helical" evidence="2">
    <location>
        <begin position="263"/>
        <end position="285"/>
    </location>
</feature>
<feature type="compositionally biased region" description="Acidic residues" evidence="1">
    <location>
        <begin position="372"/>
        <end position="383"/>
    </location>
</feature>
<protein>
    <submittedName>
        <fullName evidence="3">Uncharacterized protein</fullName>
    </submittedName>
</protein>
<dbReference type="Proteomes" id="UP000800094">
    <property type="component" value="Unassembled WGS sequence"/>
</dbReference>
<reference evidence="3" key="1">
    <citation type="journal article" date="2020" name="Stud. Mycol.">
        <title>101 Dothideomycetes genomes: a test case for predicting lifestyles and emergence of pathogens.</title>
        <authorList>
            <person name="Haridas S."/>
            <person name="Albert R."/>
            <person name="Binder M."/>
            <person name="Bloem J."/>
            <person name="Labutti K."/>
            <person name="Salamov A."/>
            <person name="Andreopoulos B."/>
            <person name="Baker S."/>
            <person name="Barry K."/>
            <person name="Bills G."/>
            <person name="Bluhm B."/>
            <person name="Cannon C."/>
            <person name="Castanera R."/>
            <person name="Culley D."/>
            <person name="Daum C."/>
            <person name="Ezra D."/>
            <person name="Gonzalez J."/>
            <person name="Henrissat B."/>
            <person name="Kuo A."/>
            <person name="Liang C."/>
            <person name="Lipzen A."/>
            <person name="Lutzoni F."/>
            <person name="Magnuson J."/>
            <person name="Mondo S."/>
            <person name="Nolan M."/>
            <person name="Ohm R."/>
            <person name="Pangilinan J."/>
            <person name="Park H.-J."/>
            <person name="Ramirez L."/>
            <person name="Alfaro M."/>
            <person name="Sun H."/>
            <person name="Tritt A."/>
            <person name="Yoshinaga Y."/>
            <person name="Zwiers L.-H."/>
            <person name="Turgeon B."/>
            <person name="Goodwin S."/>
            <person name="Spatafora J."/>
            <person name="Crous P."/>
            <person name="Grigoriev I."/>
        </authorList>
    </citation>
    <scope>NUCLEOTIDE SEQUENCE</scope>
    <source>
        <strain evidence="3">CBS 122368</strain>
    </source>
</reference>
<feature type="compositionally biased region" description="Low complexity" evidence="1">
    <location>
        <begin position="204"/>
        <end position="240"/>
    </location>
</feature>
<evidence type="ECO:0000313" key="4">
    <source>
        <dbReference type="Proteomes" id="UP000800094"/>
    </source>
</evidence>
<feature type="compositionally biased region" description="Polar residues" evidence="1">
    <location>
        <begin position="38"/>
        <end position="48"/>
    </location>
</feature>